<reference evidence="7 8" key="1">
    <citation type="submission" date="2015-11" db="EMBL/GenBank/DDBJ databases">
        <title>Draft Genome Sequence of the Strain BR 10303 (Bradyrhizobium sp.) isolated from nodules of Centrolobium paraense.</title>
        <authorList>
            <person name="Zelli J.E."/>
            <person name="Simoes-Araujo J.L."/>
            <person name="Barauna A.C."/>
            <person name="Silva K."/>
        </authorList>
    </citation>
    <scope>NUCLEOTIDE SEQUENCE [LARGE SCALE GENOMIC DNA]</scope>
    <source>
        <strain evidence="7 8">BR 10303</strain>
    </source>
</reference>
<protein>
    <submittedName>
        <fullName evidence="7">LysR family transcriptional regulator</fullName>
    </submittedName>
</protein>
<evidence type="ECO:0000256" key="3">
    <source>
        <dbReference type="ARBA" id="ARBA00023015"/>
    </source>
</evidence>
<name>A0A109K0B5_9BRAD</name>
<keyword evidence="5" id="KW-0804">Transcription</keyword>
<dbReference type="PROSITE" id="PS50931">
    <property type="entry name" value="HTH_LYSR"/>
    <property type="match status" value="1"/>
</dbReference>
<comment type="caution">
    <text evidence="7">The sequence shown here is derived from an EMBL/GenBank/DDBJ whole genome shotgun (WGS) entry which is preliminary data.</text>
</comment>
<evidence type="ECO:0000313" key="7">
    <source>
        <dbReference type="EMBL" id="KWV58360.1"/>
    </source>
</evidence>
<dbReference type="GO" id="GO:0005829">
    <property type="term" value="C:cytosol"/>
    <property type="evidence" value="ECO:0007669"/>
    <property type="project" value="TreeGrafter"/>
</dbReference>
<dbReference type="InterPro" id="IPR036388">
    <property type="entry name" value="WH-like_DNA-bd_sf"/>
</dbReference>
<dbReference type="InterPro" id="IPR005119">
    <property type="entry name" value="LysR_subst-bd"/>
</dbReference>
<dbReference type="AlphaFoldDB" id="A0A109K0B5"/>
<accession>A0A109K0B5</accession>
<dbReference type="InterPro" id="IPR036390">
    <property type="entry name" value="WH_DNA-bd_sf"/>
</dbReference>
<keyword evidence="4" id="KW-0238">DNA-binding</keyword>
<dbReference type="OrthoDB" id="9775392at2"/>
<dbReference type="SUPFAM" id="SSF46785">
    <property type="entry name" value="Winged helix' DNA-binding domain"/>
    <property type="match status" value="1"/>
</dbReference>
<dbReference type="Proteomes" id="UP000057737">
    <property type="component" value="Unassembled WGS sequence"/>
</dbReference>
<evidence type="ECO:0000313" key="8">
    <source>
        <dbReference type="Proteomes" id="UP000057737"/>
    </source>
</evidence>
<dbReference type="PANTHER" id="PTHR30419">
    <property type="entry name" value="HTH-TYPE TRANSCRIPTIONAL REGULATOR YBHD"/>
    <property type="match status" value="1"/>
</dbReference>
<dbReference type="Pfam" id="PF00126">
    <property type="entry name" value="HTH_1"/>
    <property type="match status" value="1"/>
</dbReference>
<organism evidence="7 8">
    <name type="scientific">Bradyrhizobium macuxiense</name>
    <dbReference type="NCBI Taxonomy" id="1755647"/>
    <lineage>
        <taxon>Bacteria</taxon>
        <taxon>Pseudomonadati</taxon>
        <taxon>Pseudomonadota</taxon>
        <taxon>Alphaproteobacteria</taxon>
        <taxon>Hyphomicrobiales</taxon>
        <taxon>Nitrobacteraceae</taxon>
        <taxon>Bradyrhizobium</taxon>
    </lineage>
</organism>
<evidence type="ECO:0000256" key="4">
    <source>
        <dbReference type="ARBA" id="ARBA00023125"/>
    </source>
</evidence>
<comment type="similarity">
    <text evidence="2">Belongs to the LysR transcriptional regulatory family.</text>
</comment>
<dbReference type="RefSeq" id="WP_066503600.1">
    <property type="nucleotide sequence ID" value="NZ_LNCU01000038.1"/>
</dbReference>
<evidence type="ECO:0000256" key="5">
    <source>
        <dbReference type="ARBA" id="ARBA00023163"/>
    </source>
</evidence>
<dbReference type="CDD" id="cd05466">
    <property type="entry name" value="PBP2_LTTR_substrate"/>
    <property type="match status" value="1"/>
</dbReference>
<sequence>MKNLNLDYLESFRVVIESGSFSAAGERLQLTQPAVSLQVRQLERSLNATLIERVGRKARPTAAGVALLAHAEQISAAVTSAVDAVAQQTTGTAGRVRLGTGATACIFLLPPILRELRAALPGLELTVTTGNTPEIAKAVEDNTIDIGLVTLPVSGRSFEITPVLNDEFVLIAPPDMPLPARITPAVLATRPIVLFEPGGNTRRTADEWLARGGVSLKPLMSLGSVEAIKEMVRAGLGCAILPGMAVSAKAKPRDLAVRSLSPKLYRRLAVVIRRDKRLDRGLRQTLSALKAIAAQDDDR</sequence>
<keyword evidence="3" id="KW-0805">Transcription regulation</keyword>
<dbReference type="GO" id="GO:0003700">
    <property type="term" value="F:DNA-binding transcription factor activity"/>
    <property type="evidence" value="ECO:0007669"/>
    <property type="project" value="InterPro"/>
</dbReference>
<dbReference type="Gene3D" id="3.40.190.290">
    <property type="match status" value="1"/>
</dbReference>
<dbReference type="EMBL" id="LNCU01000038">
    <property type="protein sequence ID" value="KWV58360.1"/>
    <property type="molecule type" value="Genomic_DNA"/>
</dbReference>
<keyword evidence="8" id="KW-1185">Reference proteome</keyword>
<dbReference type="InterPro" id="IPR050950">
    <property type="entry name" value="HTH-type_LysR_regulators"/>
</dbReference>
<evidence type="ECO:0000256" key="2">
    <source>
        <dbReference type="ARBA" id="ARBA00009437"/>
    </source>
</evidence>
<dbReference type="SUPFAM" id="SSF53850">
    <property type="entry name" value="Periplasmic binding protein-like II"/>
    <property type="match status" value="1"/>
</dbReference>
<gene>
    <name evidence="7" type="ORF">AS156_34780</name>
</gene>
<evidence type="ECO:0000256" key="1">
    <source>
        <dbReference type="ARBA" id="ARBA00003502"/>
    </source>
</evidence>
<dbReference type="Pfam" id="PF03466">
    <property type="entry name" value="LysR_substrate"/>
    <property type="match status" value="1"/>
</dbReference>
<dbReference type="PRINTS" id="PR00039">
    <property type="entry name" value="HTHLYSR"/>
</dbReference>
<evidence type="ECO:0000259" key="6">
    <source>
        <dbReference type="PROSITE" id="PS50931"/>
    </source>
</evidence>
<comment type="function">
    <text evidence="1">NodD regulates the expression of the nodABCFE genes which encode other nodulation proteins. NodD is also a negative regulator of its own expression. Binds flavonoids as inducers.</text>
</comment>
<dbReference type="Gene3D" id="1.10.10.10">
    <property type="entry name" value="Winged helix-like DNA-binding domain superfamily/Winged helix DNA-binding domain"/>
    <property type="match status" value="1"/>
</dbReference>
<dbReference type="InterPro" id="IPR000847">
    <property type="entry name" value="LysR_HTH_N"/>
</dbReference>
<dbReference type="GO" id="GO:0003677">
    <property type="term" value="F:DNA binding"/>
    <property type="evidence" value="ECO:0007669"/>
    <property type="project" value="UniProtKB-KW"/>
</dbReference>
<feature type="domain" description="HTH lysR-type" evidence="6">
    <location>
        <begin position="4"/>
        <end position="61"/>
    </location>
</feature>
<dbReference type="FunFam" id="1.10.10.10:FF:000001">
    <property type="entry name" value="LysR family transcriptional regulator"/>
    <property type="match status" value="1"/>
</dbReference>
<proteinExistence type="inferred from homology"/>